<feature type="domain" description="RNase H type-1" evidence="1">
    <location>
        <begin position="2"/>
        <end position="65"/>
    </location>
</feature>
<evidence type="ECO:0000313" key="2">
    <source>
        <dbReference type="EMBL" id="CAI0551158.1"/>
    </source>
</evidence>
<dbReference type="GO" id="GO:0004523">
    <property type="term" value="F:RNA-DNA hybrid ribonuclease activity"/>
    <property type="evidence" value="ECO:0007669"/>
    <property type="project" value="InterPro"/>
</dbReference>
<dbReference type="InterPro" id="IPR036397">
    <property type="entry name" value="RNaseH_sf"/>
</dbReference>
<name>A0AAV0R414_9ROSI</name>
<organism evidence="2 3">
    <name type="scientific">Linum tenue</name>
    <dbReference type="NCBI Taxonomy" id="586396"/>
    <lineage>
        <taxon>Eukaryota</taxon>
        <taxon>Viridiplantae</taxon>
        <taxon>Streptophyta</taxon>
        <taxon>Embryophyta</taxon>
        <taxon>Tracheophyta</taxon>
        <taxon>Spermatophyta</taxon>
        <taxon>Magnoliopsida</taxon>
        <taxon>eudicotyledons</taxon>
        <taxon>Gunneridae</taxon>
        <taxon>Pentapetalae</taxon>
        <taxon>rosids</taxon>
        <taxon>fabids</taxon>
        <taxon>Malpighiales</taxon>
        <taxon>Linaceae</taxon>
        <taxon>Linum</taxon>
    </lineage>
</organism>
<dbReference type="PANTHER" id="PTHR34023">
    <property type="entry name" value="RNASE H DOMAIN-CONTAINING PROTEIN"/>
    <property type="match status" value="1"/>
</dbReference>
<sequence>MGYRRVRMEIDSRCAIQILQGEDNSDHQHAMVIDRLHELLRRDWDVTFSHIYREGNKSADFHASRGHQMELGFHFVPITDPALCLHLLYDTLGISESRLVLTEG</sequence>
<dbReference type="CDD" id="cd06222">
    <property type="entry name" value="RNase_H_like"/>
    <property type="match status" value="1"/>
</dbReference>
<dbReference type="InterPro" id="IPR002156">
    <property type="entry name" value="RNaseH_domain"/>
</dbReference>
<dbReference type="Pfam" id="PF13456">
    <property type="entry name" value="RVT_3"/>
    <property type="match status" value="1"/>
</dbReference>
<accession>A0AAV0R414</accession>
<dbReference type="Proteomes" id="UP001154282">
    <property type="component" value="Unassembled WGS sequence"/>
</dbReference>
<dbReference type="SUPFAM" id="SSF53098">
    <property type="entry name" value="Ribonuclease H-like"/>
    <property type="match status" value="1"/>
</dbReference>
<comment type="caution">
    <text evidence="2">The sequence shown here is derived from an EMBL/GenBank/DDBJ whole genome shotgun (WGS) entry which is preliminary data.</text>
</comment>
<dbReference type="Gene3D" id="3.30.420.10">
    <property type="entry name" value="Ribonuclease H-like superfamily/Ribonuclease H"/>
    <property type="match status" value="1"/>
</dbReference>
<evidence type="ECO:0000313" key="3">
    <source>
        <dbReference type="Proteomes" id="UP001154282"/>
    </source>
</evidence>
<dbReference type="InterPro" id="IPR012337">
    <property type="entry name" value="RNaseH-like_sf"/>
</dbReference>
<proteinExistence type="predicted"/>
<dbReference type="EMBL" id="CAMGYJ010000010">
    <property type="protein sequence ID" value="CAI0551158.1"/>
    <property type="molecule type" value="Genomic_DNA"/>
</dbReference>
<dbReference type="GO" id="GO:0003676">
    <property type="term" value="F:nucleic acid binding"/>
    <property type="evidence" value="ECO:0007669"/>
    <property type="project" value="InterPro"/>
</dbReference>
<reference evidence="2" key="1">
    <citation type="submission" date="2022-08" db="EMBL/GenBank/DDBJ databases">
        <authorList>
            <person name="Gutierrez-Valencia J."/>
        </authorList>
    </citation>
    <scope>NUCLEOTIDE SEQUENCE</scope>
</reference>
<dbReference type="PANTHER" id="PTHR34023:SF4">
    <property type="entry name" value="RNASE H TYPE-1 DOMAIN-CONTAINING PROTEIN"/>
    <property type="match status" value="1"/>
</dbReference>
<protein>
    <recommendedName>
        <fullName evidence="1">RNase H type-1 domain-containing protein</fullName>
    </recommendedName>
</protein>
<evidence type="ECO:0000259" key="1">
    <source>
        <dbReference type="Pfam" id="PF13456"/>
    </source>
</evidence>
<keyword evidence="3" id="KW-1185">Reference proteome</keyword>
<dbReference type="AlphaFoldDB" id="A0AAV0R414"/>
<gene>
    <name evidence="2" type="ORF">LITE_LOCUS45838</name>
</gene>
<dbReference type="InterPro" id="IPR044730">
    <property type="entry name" value="RNase_H-like_dom_plant"/>
</dbReference>